<dbReference type="RefSeq" id="WP_257448775.1">
    <property type="nucleotide sequence ID" value="NZ_JANIPJ010000013.1"/>
</dbReference>
<comment type="caution">
    <text evidence="2">The sequence shown here is derived from an EMBL/GenBank/DDBJ whole genome shotgun (WGS) entry which is preliminary data.</text>
</comment>
<dbReference type="Proteomes" id="UP001141950">
    <property type="component" value="Unassembled WGS sequence"/>
</dbReference>
<dbReference type="Pfam" id="PF10027">
    <property type="entry name" value="DUF2269"/>
    <property type="match status" value="1"/>
</dbReference>
<feature type="transmembrane region" description="Helical" evidence="1">
    <location>
        <begin position="46"/>
        <end position="68"/>
    </location>
</feature>
<keyword evidence="1" id="KW-0472">Membrane</keyword>
<dbReference type="AlphaFoldDB" id="A0A9X2SA58"/>
<feature type="transmembrane region" description="Helical" evidence="1">
    <location>
        <begin position="80"/>
        <end position="100"/>
    </location>
</feature>
<gene>
    <name evidence="2" type="ORF">NQZ67_18445</name>
</gene>
<reference evidence="2" key="1">
    <citation type="submission" date="2022-08" db="EMBL/GenBank/DDBJ databases">
        <title>The genomic sequence of strain Paenibacillus sp. SCIV0701.</title>
        <authorList>
            <person name="Zhao H."/>
        </authorList>
    </citation>
    <scope>NUCLEOTIDE SEQUENCE</scope>
    <source>
        <strain evidence="2">SCIV0701</strain>
    </source>
</reference>
<name>A0A9X2SA58_9BACL</name>
<sequence length="155" mass="16932">MNGWLWLHLLGVLLAVGNIVTAAFWKVQADRSGQPAVAHAAARNVMLADYAFTIPGLILIVVSGSMMAERAGMSLTGLNWLTLSLVLFAISGIIWGIFLIPLQRRMIRLSAECVAEGRLSQAYRAASRSWAIYGTIATLLPIVILYLMVMQPHLL</sequence>
<keyword evidence="1" id="KW-0812">Transmembrane</keyword>
<dbReference type="InterPro" id="IPR018729">
    <property type="entry name" value="DUF2269_transmembrane"/>
</dbReference>
<organism evidence="2 3">
    <name type="scientific">Paenibacillus soyae</name>
    <dbReference type="NCBI Taxonomy" id="2969249"/>
    <lineage>
        <taxon>Bacteria</taxon>
        <taxon>Bacillati</taxon>
        <taxon>Bacillota</taxon>
        <taxon>Bacilli</taxon>
        <taxon>Bacillales</taxon>
        <taxon>Paenibacillaceae</taxon>
        <taxon>Paenibacillus</taxon>
    </lineage>
</organism>
<keyword evidence="1" id="KW-1133">Transmembrane helix</keyword>
<protein>
    <submittedName>
        <fullName evidence="2">DUF2269 domain-containing protein</fullName>
    </submittedName>
</protein>
<keyword evidence="3" id="KW-1185">Reference proteome</keyword>
<dbReference type="EMBL" id="JANIPJ010000013">
    <property type="protein sequence ID" value="MCR2805866.1"/>
    <property type="molecule type" value="Genomic_DNA"/>
</dbReference>
<proteinExistence type="predicted"/>
<feature type="transmembrane region" description="Helical" evidence="1">
    <location>
        <begin position="130"/>
        <end position="149"/>
    </location>
</feature>
<evidence type="ECO:0000313" key="3">
    <source>
        <dbReference type="Proteomes" id="UP001141950"/>
    </source>
</evidence>
<evidence type="ECO:0000256" key="1">
    <source>
        <dbReference type="SAM" id="Phobius"/>
    </source>
</evidence>
<accession>A0A9X2SA58</accession>
<feature type="transmembrane region" description="Helical" evidence="1">
    <location>
        <begin position="6"/>
        <end position="25"/>
    </location>
</feature>
<evidence type="ECO:0000313" key="2">
    <source>
        <dbReference type="EMBL" id="MCR2805866.1"/>
    </source>
</evidence>